<protein>
    <recommendedName>
        <fullName evidence="2">J domain-containing protein</fullName>
    </recommendedName>
</protein>
<dbReference type="SUPFAM" id="SSF46565">
    <property type="entry name" value="Chaperone J-domain"/>
    <property type="match status" value="1"/>
</dbReference>
<organism evidence="3 4">
    <name type="scientific">Chrysophaeum taylorii</name>
    <dbReference type="NCBI Taxonomy" id="2483200"/>
    <lineage>
        <taxon>Eukaryota</taxon>
        <taxon>Sar</taxon>
        <taxon>Stramenopiles</taxon>
        <taxon>Ochrophyta</taxon>
        <taxon>Pelagophyceae</taxon>
        <taxon>Pelagomonadales</taxon>
        <taxon>Pelagomonadaceae</taxon>
        <taxon>Chrysophaeum</taxon>
    </lineage>
</organism>
<dbReference type="SMART" id="SM00271">
    <property type="entry name" value="DnaJ"/>
    <property type="match status" value="1"/>
</dbReference>
<feature type="region of interest" description="Disordered" evidence="1">
    <location>
        <begin position="52"/>
        <end position="78"/>
    </location>
</feature>
<dbReference type="CDD" id="cd06257">
    <property type="entry name" value="DnaJ"/>
    <property type="match status" value="1"/>
</dbReference>
<gene>
    <name evidence="3" type="ORF">CTAYLR_004546</name>
</gene>
<dbReference type="EMBL" id="JAQMWT010000034">
    <property type="protein sequence ID" value="KAJ8613261.1"/>
    <property type="molecule type" value="Genomic_DNA"/>
</dbReference>
<dbReference type="AlphaFoldDB" id="A0AAD7UQ71"/>
<evidence type="ECO:0000313" key="3">
    <source>
        <dbReference type="EMBL" id="KAJ8613261.1"/>
    </source>
</evidence>
<feature type="domain" description="J" evidence="2">
    <location>
        <begin position="228"/>
        <end position="296"/>
    </location>
</feature>
<dbReference type="Pfam" id="PF00226">
    <property type="entry name" value="DnaJ"/>
    <property type="match status" value="1"/>
</dbReference>
<dbReference type="Gene3D" id="1.10.287.110">
    <property type="entry name" value="DnaJ domain"/>
    <property type="match status" value="1"/>
</dbReference>
<dbReference type="PRINTS" id="PR00625">
    <property type="entry name" value="JDOMAIN"/>
</dbReference>
<comment type="caution">
    <text evidence="3">The sequence shown here is derived from an EMBL/GenBank/DDBJ whole genome shotgun (WGS) entry which is preliminary data.</text>
</comment>
<dbReference type="InterPro" id="IPR001623">
    <property type="entry name" value="DnaJ_domain"/>
</dbReference>
<accession>A0AAD7UQ71</accession>
<feature type="region of interest" description="Disordered" evidence="1">
    <location>
        <begin position="102"/>
        <end position="220"/>
    </location>
</feature>
<dbReference type="PANTHER" id="PTHR24074">
    <property type="entry name" value="CO-CHAPERONE PROTEIN DJLA"/>
    <property type="match status" value="1"/>
</dbReference>
<dbReference type="Proteomes" id="UP001230188">
    <property type="component" value="Unassembled WGS sequence"/>
</dbReference>
<dbReference type="InterPro" id="IPR005824">
    <property type="entry name" value="KOW"/>
</dbReference>
<sequence>MRVRIGERVRVVKGKHAGTSGLVVDVLKGGWMRIRRDDGGIASVQGRASVEVVGNEEPPPPARKPLADRNAAEAEIEEQRKAALVREAKRAQHLREAARALRMEREKAERARQNERSEREEKAERKAASEWLEREKAERARKEEQYDRARREERARQEAERRAREAERRARETERRKREYRRAYSKPDWRRPFSHQDARRPPHEEQQKREWTTPQKKTVDDSRLVRARHYRALKLAPSATTPEIKQQYRALARKCHPDKHTNRMSVSIANEVMAKINEAFFTLRDTASRQKYKSDVLSGRVE</sequence>
<feature type="compositionally biased region" description="Basic and acidic residues" evidence="1">
    <location>
        <begin position="65"/>
        <end position="78"/>
    </location>
</feature>
<dbReference type="PROSITE" id="PS50076">
    <property type="entry name" value="DNAJ_2"/>
    <property type="match status" value="1"/>
</dbReference>
<evidence type="ECO:0000313" key="4">
    <source>
        <dbReference type="Proteomes" id="UP001230188"/>
    </source>
</evidence>
<keyword evidence="4" id="KW-1185">Reference proteome</keyword>
<evidence type="ECO:0000256" key="1">
    <source>
        <dbReference type="SAM" id="MobiDB-lite"/>
    </source>
</evidence>
<dbReference type="SMART" id="SM00739">
    <property type="entry name" value="KOW"/>
    <property type="match status" value="1"/>
</dbReference>
<name>A0AAD7UQ71_9STRA</name>
<dbReference type="InterPro" id="IPR036869">
    <property type="entry name" value="J_dom_sf"/>
</dbReference>
<evidence type="ECO:0000259" key="2">
    <source>
        <dbReference type="PROSITE" id="PS50076"/>
    </source>
</evidence>
<dbReference type="InterPro" id="IPR050817">
    <property type="entry name" value="DjlA_DnaK_co-chaperone"/>
</dbReference>
<reference evidence="3" key="1">
    <citation type="submission" date="2023-01" db="EMBL/GenBank/DDBJ databases">
        <title>Metagenome sequencing of chrysophaentin producing Chrysophaeum taylorii.</title>
        <authorList>
            <person name="Davison J."/>
            <person name="Bewley C."/>
        </authorList>
    </citation>
    <scope>NUCLEOTIDE SEQUENCE</scope>
    <source>
        <strain evidence="3">NIES-1699</strain>
    </source>
</reference>
<proteinExistence type="predicted"/>